<dbReference type="RefSeq" id="YP_001039780.1">
    <property type="nucleotide sequence ID" value="NC_009015.1"/>
</dbReference>
<dbReference type="Gene3D" id="6.20.70.20">
    <property type="match status" value="1"/>
</dbReference>
<evidence type="ECO:0000313" key="2">
    <source>
        <dbReference type="Proteomes" id="UP000001793"/>
    </source>
</evidence>
<name>A1Z000_9CAUD</name>
<gene>
    <name evidence="1" type="ORF">BcepF1.096</name>
</gene>
<dbReference type="Proteomes" id="UP000001793">
    <property type="component" value="Segment"/>
</dbReference>
<organism evidence="1 2">
    <name type="scientific">Burkholderia phage BcepF1</name>
    <dbReference type="NCBI Taxonomy" id="2886897"/>
    <lineage>
        <taxon>Viruses</taxon>
        <taxon>Duplodnaviria</taxon>
        <taxon>Heunggongvirae</taxon>
        <taxon>Uroviricota</taxon>
        <taxon>Caudoviricetes</taxon>
        <taxon>Lindbergviridae</taxon>
        <taxon>Bcepfunavirus</taxon>
        <taxon>Bcepfunavirus bcepF1</taxon>
    </lineage>
</organism>
<dbReference type="EMBL" id="EF153632">
    <property type="protein sequence ID" value="ABL96827.1"/>
    <property type="molecule type" value="Genomic_DNA"/>
</dbReference>
<dbReference type="GeneID" id="4818320"/>
<dbReference type="OrthoDB" id="107at10239"/>
<reference evidence="1 2" key="1">
    <citation type="submission" date="2006-12" db="EMBL/GenBank/DDBJ databases">
        <title>Genomic analysis of Burkholderia ambifaria phage BcepF1, a member of the Bcep781- like phage supergroup.</title>
        <authorList>
            <person name="Summer E.J."/>
            <person name="Robinson S."/>
            <person name="Haines C."/>
            <person name="Adams B."/>
            <person name="Daggett M."/>
            <person name="Landua J."/>
            <person name="Swanson S."/>
            <person name="Vorndam W."/>
            <person name="Morrison W."/>
            <person name="Nail K."/>
            <person name="Gonzalez C."/>
            <person name="Young R."/>
        </authorList>
    </citation>
    <scope>NUCLEOTIDE SEQUENCE [LARGE SCALE GENOMIC DNA]</scope>
</reference>
<dbReference type="CDD" id="cd19958">
    <property type="entry name" value="pyocin_knob"/>
    <property type="match status" value="1"/>
</dbReference>
<protein>
    <submittedName>
        <fullName evidence="1">Tail fiber protein</fullName>
    </submittedName>
</protein>
<evidence type="ECO:0000313" key="1">
    <source>
        <dbReference type="EMBL" id="ABL96827.1"/>
    </source>
</evidence>
<sequence length="712" mass="74538">MFTPPLITVPWAKQGDTIAIPTAADPNGFVNFTTGYTADYEISLKSGNPKAKAVERRIQNQLFSILTQNVQAWQQMGFPAWDSGMPGGYVVNAIVVRQNAGGDWMPYRSTTNNNVSDPQNSTTWQYFEFSSETLSHIPMPVGGGSGTGIVASATDFNTFRRGTWYIPTDAIAAASPNSPVGIAGMLESRDVDSGNTVTVQIYTDRNGRVYTRGATQNGATYTAWQESINRRGDTTTGAITLAANSKVASAPAQFDSTTNLPNTSWVNRELGSYSGYKVLANATVLDVSYAGAMSVYGQAAAAAVTMPDQATFTRAGAAISIFNLSSTGALTVNAAAGKTLLVPGAAVTSIVLQPGDSAVFVAQSTGFVLVAGTASLAYSGSIVPTLVATDNTQRIANAAWVRANFVSSLNPTFNWTATAKSGAAAGQDAAFIADANDATHVAQFLLKRGTTRYQFYMDATAEGAGDTGSNLALNAMDNTGTFKFTLMNSNRTNGIVNFPQGAQVAGSTVWSQATLNKLSQLTNDVPYVARGTAANAANGPSFGDVHVTGGISLPTQGGANFCWNEDNGGGATSIINNPAGGVGGIRLRNVNANYTVELCRWDVQSNGTLKRVSSSTQSNILEDAVGGTYLQNDGNLFGTVWGGALSTYIFNQVNARVPRGSGVVWNGGNQRYGPAAGFGEIPSNMFLTGVTASTGEATANAIYMYARYSRVD</sequence>
<keyword evidence="2" id="KW-1185">Reference proteome</keyword>
<accession>A1Z000</accession>
<dbReference type="KEGG" id="vg:4818320"/>
<proteinExistence type="predicted"/>